<dbReference type="EMBL" id="QNGE01000211">
    <property type="protein sequence ID" value="KAA3681390.1"/>
    <property type="molecule type" value="Genomic_DNA"/>
</dbReference>
<name>A0A5J4P1T2_9TREM</name>
<accession>A0A5J4P1T2</accession>
<dbReference type="AlphaFoldDB" id="A0A5J4P1T2"/>
<keyword evidence="2" id="KW-1185">Reference proteome</keyword>
<reference evidence="1 2" key="1">
    <citation type="journal article" date="2019" name="Gigascience">
        <title>Whole-genome sequence of the oriental lung fluke Paragonimus westermani.</title>
        <authorList>
            <person name="Oey H."/>
            <person name="Zakrzewski M."/>
            <person name="Narain K."/>
            <person name="Devi K.R."/>
            <person name="Agatsuma T."/>
            <person name="Nawaratna S."/>
            <person name="Gobert G.N."/>
            <person name="Jones M.K."/>
            <person name="Ragan M.A."/>
            <person name="McManus D.P."/>
            <person name="Krause L."/>
        </authorList>
    </citation>
    <scope>NUCLEOTIDE SEQUENCE [LARGE SCALE GENOMIC DNA]</scope>
    <source>
        <strain evidence="1 2">IND2009</strain>
    </source>
</reference>
<comment type="caution">
    <text evidence="1">The sequence shown here is derived from an EMBL/GenBank/DDBJ whole genome shotgun (WGS) entry which is preliminary data.</text>
</comment>
<dbReference type="Proteomes" id="UP000324629">
    <property type="component" value="Unassembled WGS sequence"/>
</dbReference>
<evidence type="ECO:0000313" key="2">
    <source>
        <dbReference type="Proteomes" id="UP000324629"/>
    </source>
</evidence>
<organism evidence="1 2">
    <name type="scientific">Paragonimus westermani</name>
    <dbReference type="NCBI Taxonomy" id="34504"/>
    <lineage>
        <taxon>Eukaryota</taxon>
        <taxon>Metazoa</taxon>
        <taxon>Spiralia</taxon>
        <taxon>Lophotrochozoa</taxon>
        <taxon>Platyhelminthes</taxon>
        <taxon>Trematoda</taxon>
        <taxon>Digenea</taxon>
        <taxon>Plagiorchiida</taxon>
        <taxon>Troglotremata</taxon>
        <taxon>Troglotrematidae</taxon>
        <taxon>Paragonimus</taxon>
    </lineage>
</organism>
<protein>
    <submittedName>
        <fullName evidence="1">Uncharacterized protein</fullName>
    </submittedName>
</protein>
<proteinExistence type="predicted"/>
<gene>
    <name evidence="1" type="ORF">DEA37_0010607</name>
</gene>
<evidence type="ECO:0000313" key="1">
    <source>
        <dbReference type="EMBL" id="KAA3681390.1"/>
    </source>
</evidence>
<sequence length="217" mass="24697">MEGVTSTEIGDRQTLSGRVYFNVLAIVRPQLAYCVQAWSLYLTEDIAALGKLQELPTRSVLCLKDLSYQDRLRSLNLFSLDRWRLRGDLIEEYKTTQHTETSPTAEISDVTDDLLERRCLQASARRIALRNNMSTAAISVMHMELRHLYPHLPEDARTLPGYPGASESRKISGGHYDYFGLKNILDMVLRNRRQCDAVKLQIHVDGVGLFKSSRAQL</sequence>